<proteinExistence type="predicted"/>
<keyword evidence="2" id="KW-1185">Reference proteome</keyword>
<dbReference type="AlphaFoldDB" id="A0AAV4CHU2"/>
<gene>
    <name evidence="1" type="ORF">PoB_005713300</name>
</gene>
<protein>
    <submittedName>
        <fullName evidence="1">Uncharacterized protein</fullName>
    </submittedName>
</protein>
<organism evidence="1 2">
    <name type="scientific">Plakobranchus ocellatus</name>
    <dbReference type="NCBI Taxonomy" id="259542"/>
    <lineage>
        <taxon>Eukaryota</taxon>
        <taxon>Metazoa</taxon>
        <taxon>Spiralia</taxon>
        <taxon>Lophotrochozoa</taxon>
        <taxon>Mollusca</taxon>
        <taxon>Gastropoda</taxon>
        <taxon>Heterobranchia</taxon>
        <taxon>Euthyneura</taxon>
        <taxon>Panpulmonata</taxon>
        <taxon>Sacoglossa</taxon>
        <taxon>Placobranchoidea</taxon>
        <taxon>Plakobranchidae</taxon>
        <taxon>Plakobranchus</taxon>
    </lineage>
</organism>
<comment type="caution">
    <text evidence="1">The sequence shown here is derived from an EMBL/GenBank/DDBJ whole genome shotgun (WGS) entry which is preliminary data.</text>
</comment>
<reference evidence="1 2" key="1">
    <citation type="journal article" date="2021" name="Elife">
        <title>Chloroplast acquisition without the gene transfer in kleptoplastic sea slugs, Plakobranchus ocellatus.</title>
        <authorList>
            <person name="Maeda T."/>
            <person name="Takahashi S."/>
            <person name="Yoshida T."/>
            <person name="Shimamura S."/>
            <person name="Takaki Y."/>
            <person name="Nagai Y."/>
            <person name="Toyoda A."/>
            <person name="Suzuki Y."/>
            <person name="Arimoto A."/>
            <person name="Ishii H."/>
            <person name="Satoh N."/>
            <person name="Nishiyama T."/>
            <person name="Hasebe M."/>
            <person name="Maruyama T."/>
            <person name="Minagawa J."/>
            <person name="Obokata J."/>
            <person name="Shigenobu S."/>
        </authorList>
    </citation>
    <scope>NUCLEOTIDE SEQUENCE [LARGE SCALE GENOMIC DNA]</scope>
</reference>
<accession>A0AAV4CHU2</accession>
<sequence length="144" mass="15587">MLEAAVFIYGRSPEDGVALIENKAREGRWEKGRKEAGGRVHLYKITIKCFQTTYRRVRSLISASAWPLYAVSLAEVADGQTNWNPTVTAALGESNSGSLIRCSNSNNRLGFLKVGLGSKSPLPPSSPGNETTCLLPLFVLCSKA</sequence>
<dbReference type="Proteomes" id="UP000735302">
    <property type="component" value="Unassembled WGS sequence"/>
</dbReference>
<name>A0AAV4CHU2_9GAST</name>
<dbReference type="EMBL" id="BLXT01006250">
    <property type="protein sequence ID" value="GFO30628.1"/>
    <property type="molecule type" value="Genomic_DNA"/>
</dbReference>
<evidence type="ECO:0000313" key="2">
    <source>
        <dbReference type="Proteomes" id="UP000735302"/>
    </source>
</evidence>
<evidence type="ECO:0000313" key="1">
    <source>
        <dbReference type="EMBL" id="GFO30628.1"/>
    </source>
</evidence>